<feature type="compositionally biased region" description="Low complexity" evidence="1">
    <location>
        <begin position="163"/>
        <end position="192"/>
    </location>
</feature>
<sequence>MEGGDLSAVVGPQPKARRGSGAAIYEKYLNIKKNTLVEVDGPADPTNKPLEISNSTDEQELEAGEVVSTEENDAACANGSSGPGVSVAAPTDGGMSEPEMEEPPQTQPKPQQAASDTPPPEASAASAPAAGSNIQLTAVGTSCASADASASTTGVPAAPPSPSAAAFERARAPALSNSPSPSHSPLNEQCTG</sequence>
<organism evidence="2 3">
    <name type="scientific">Phytophthora ramorum</name>
    <name type="common">Sudden oak death agent</name>
    <dbReference type="NCBI Taxonomy" id="164328"/>
    <lineage>
        <taxon>Eukaryota</taxon>
        <taxon>Sar</taxon>
        <taxon>Stramenopiles</taxon>
        <taxon>Oomycota</taxon>
        <taxon>Peronosporomycetes</taxon>
        <taxon>Peronosporales</taxon>
        <taxon>Peronosporaceae</taxon>
        <taxon>Phytophthora</taxon>
    </lineage>
</organism>
<dbReference type="VEuPathDB" id="FungiDB:KRP22_9900"/>
<name>H3GC26_PHYRM</name>
<dbReference type="Proteomes" id="UP000005238">
    <property type="component" value="Unassembled WGS sequence"/>
</dbReference>
<proteinExistence type="predicted"/>
<feature type="compositionally biased region" description="Low complexity" evidence="1">
    <location>
        <begin position="108"/>
        <end position="132"/>
    </location>
</feature>
<dbReference type="InParanoid" id="H3GC26"/>
<feature type="compositionally biased region" description="Low complexity" evidence="1">
    <location>
        <begin position="141"/>
        <end position="156"/>
    </location>
</feature>
<protein>
    <submittedName>
        <fullName evidence="2">Uncharacterized protein</fullName>
    </submittedName>
</protein>
<evidence type="ECO:0000313" key="3">
    <source>
        <dbReference type="Proteomes" id="UP000005238"/>
    </source>
</evidence>
<dbReference type="EMBL" id="DS565998">
    <property type="status" value="NOT_ANNOTATED_CDS"/>
    <property type="molecule type" value="Genomic_DNA"/>
</dbReference>
<evidence type="ECO:0000313" key="2">
    <source>
        <dbReference type="EnsemblProtists" id="Phyra72917"/>
    </source>
</evidence>
<dbReference type="AlphaFoldDB" id="H3GC26"/>
<dbReference type="eggNOG" id="ENOG502R7PI">
    <property type="taxonomic scope" value="Eukaryota"/>
</dbReference>
<keyword evidence="3" id="KW-1185">Reference proteome</keyword>
<evidence type="ECO:0000256" key="1">
    <source>
        <dbReference type="SAM" id="MobiDB-lite"/>
    </source>
</evidence>
<reference evidence="3" key="1">
    <citation type="journal article" date="2006" name="Science">
        <title>Phytophthora genome sequences uncover evolutionary origins and mechanisms of pathogenesis.</title>
        <authorList>
            <person name="Tyler B.M."/>
            <person name="Tripathy S."/>
            <person name="Zhang X."/>
            <person name="Dehal P."/>
            <person name="Jiang R.H."/>
            <person name="Aerts A."/>
            <person name="Arredondo F.D."/>
            <person name="Baxter L."/>
            <person name="Bensasson D."/>
            <person name="Beynon J.L."/>
            <person name="Chapman J."/>
            <person name="Damasceno C.M."/>
            <person name="Dorrance A.E."/>
            <person name="Dou D."/>
            <person name="Dickerman A.W."/>
            <person name="Dubchak I.L."/>
            <person name="Garbelotto M."/>
            <person name="Gijzen M."/>
            <person name="Gordon S.G."/>
            <person name="Govers F."/>
            <person name="Grunwald N.J."/>
            <person name="Huang W."/>
            <person name="Ivors K.L."/>
            <person name="Jones R.W."/>
            <person name="Kamoun S."/>
            <person name="Krampis K."/>
            <person name="Lamour K.H."/>
            <person name="Lee M.K."/>
            <person name="McDonald W.H."/>
            <person name="Medina M."/>
            <person name="Meijer H.J."/>
            <person name="Nordberg E.K."/>
            <person name="Maclean D.J."/>
            <person name="Ospina-Giraldo M.D."/>
            <person name="Morris P.F."/>
            <person name="Phuntumart V."/>
            <person name="Putnam N.H."/>
            <person name="Rash S."/>
            <person name="Rose J.K."/>
            <person name="Sakihama Y."/>
            <person name="Salamov A.A."/>
            <person name="Savidor A."/>
            <person name="Scheuring C.F."/>
            <person name="Smith B.M."/>
            <person name="Sobral B.W."/>
            <person name="Terry A."/>
            <person name="Torto-Alalibo T.A."/>
            <person name="Win J."/>
            <person name="Xu Z."/>
            <person name="Zhang H."/>
            <person name="Grigoriev I.V."/>
            <person name="Rokhsar D.S."/>
            <person name="Boore J.L."/>
        </authorList>
    </citation>
    <scope>NUCLEOTIDE SEQUENCE [LARGE SCALE GENOMIC DNA]</scope>
    <source>
        <strain evidence="3">Pr102</strain>
    </source>
</reference>
<dbReference type="HOGENOM" id="CLU_095951_0_0_1"/>
<feature type="region of interest" description="Disordered" evidence="1">
    <location>
        <begin position="36"/>
        <end position="192"/>
    </location>
</feature>
<dbReference type="EnsemblProtists" id="Phyra72917">
    <property type="protein sequence ID" value="Phyra72917"/>
    <property type="gene ID" value="Phyra72917"/>
</dbReference>
<dbReference type="VEuPathDB" id="FungiDB:KRP23_8477"/>
<feature type="compositionally biased region" description="Acidic residues" evidence="1">
    <location>
        <begin position="57"/>
        <end position="73"/>
    </location>
</feature>
<dbReference type="OMA" id="LNEQCTG"/>
<accession>H3GC26</accession>
<reference evidence="2" key="2">
    <citation type="submission" date="2015-06" db="UniProtKB">
        <authorList>
            <consortium name="EnsemblProtists"/>
        </authorList>
    </citation>
    <scope>IDENTIFICATION</scope>
    <source>
        <strain evidence="2">Pr102</strain>
    </source>
</reference>
<feature type="region of interest" description="Disordered" evidence="1">
    <location>
        <begin position="1"/>
        <end position="20"/>
    </location>
</feature>